<dbReference type="KEGG" id="ant:Arnit_2007"/>
<keyword evidence="5" id="KW-0547">Nucleotide-binding</keyword>
<reference evidence="12 13" key="1">
    <citation type="journal article" date="2010" name="Stand. Genomic Sci.">
        <title>Complete genome sequence of Arcobacter nitrofigilis type strain (CI).</title>
        <authorList>
            <person name="Pati A."/>
            <person name="Gronow S."/>
            <person name="Lapidus A."/>
            <person name="Copeland A."/>
            <person name="Glavina Del Rio T."/>
            <person name="Nolan M."/>
            <person name="Lucas S."/>
            <person name="Tice H."/>
            <person name="Cheng J.F."/>
            <person name="Han C."/>
            <person name="Chertkov O."/>
            <person name="Bruce D."/>
            <person name="Tapia R."/>
            <person name="Goodwin L."/>
            <person name="Pitluck S."/>
            <person name="Liolios K."/>
            <person name="Ivanova N."/>
            <person name="Mavromatis K."/>
            <person name="Chen A."/>
            <person name="Palaniappan K."/>
            <person name="Land M."/>
            <person name="Hauser L."/>
            <person name="Chang Y.J."/>
            <person name="Jeffries C.D."/>
            <person name="Detter J.C."/>
            <person name="Rohde M."/>
            <person name="Goker M."/>
            <person name="Bristow J."/>
            <person name="Eisen J.A."/>
            <person name="Markowitz V."/>
            <person name="Hugenholtz P."/>
            <person name="Klenk H.P."/>
            <person name="Kyrpides N.C."/>
        </authorList>
    </citation>
    <scope>NUCLEOTIDE SEQUENCE [LARGE SCALE GENOMIC DNA]</scope>
    <source>
        <strain evidence="13">ATCC 33309 / DSM 7299 / CCUG 15893 / LMG 7604 / NCTC 12251 / CI</strain>
    </source>
</reference>
<evidence type="ECO:0000256" key="3">
    <source>
        <dbReference type="ARBA" id="ARBA00022553"/>
    </source>
</evidence>
<dbReference type="SMART" id="SM00387">
    <property type="entry name" value="HATPase_c"/>
    <property type="match status" value="1"/>
</dbReference>
<dbReference type="PROSITE" id="PS50109">
    <property type="entry name" value="HIS_KIN"/>
    <property type="match status" value="1"/>
</dbReference>
<dbReference type="GO" id="GO:0005524">
    <property type="term" value="F:ATP binding"/>
    <property type="evidence" value="ECO:0007669"/>
    <property type="project" value="UniProtKB-KW"/>
</dbReference>
<evidence type="ECO:0000256" key="7">
    <source>
        <dbReference type="ARBA" id="ARBA00022840"/>
    </source>
</evidence>
<keyword evidence="13" id="KW-1185">Reference proteome</keyword>
<evidence type="ECO:0000256" key="9">
    <source>
        <dbReference type="SAM" id="Coils"/>
    </source>
</evidence>
<dbReference type="Pfam" id="PF02518">
    <property type="entry name" value="HATPase_c"/>
    <property type="match status" value="1"/>
</dbReference>
<dbReference type="Gene3D" id="3.30.565.10">
    <property type="entry name" value="Histidine kinase-like ATPase, C-terminal domain"/>
    <property type="match status" value="1"/>
</dbReference>
<keyword evidence="9" id="KW-0175">Coiled coil</keyword>
<dbReference type="InterPro" id="IPR036097">
    <property type="entry name" value="HisK_dim/P_sf"/>
</dbReference>
<evidence type="ECO:0000256" key="4">
    <source>
        <dbReference type="ARBA" id="ARBA00022679"/>
    </source>
</evidence>
<gene>
    <name evidence="12" type="ordered locus">Arnit_2007</name>
</gene>
<dbReference type="SUPFAM" id="SSF55874">
    <property type="entry name" value="ATPase domain of HSP90 chaperone/DNA topoisomerase II/histidine kinase"/>
    <property type="match status" value="1"/>
</dbReference>
<accession>D5V049</accession>
<dbReference type="InterPro" id="IPR036890">
    <property type="entry name" value="HATPase_C_sf"/>
</dbReference>
<evidence type="ECO:0000313" key="13">
    <source>
        <dbReference type="Proteomes" id="UP000000939"/>
    </source>
</evidence>
<dbReference type="RefSeq" id="WP_013135806.1">
    <property type="nucleotide sequence ID" value="NC_014166.1"/>
</dbReference>
<evidence type="ECO:0000256" key="10">
    <source>
        <dbReference type="SAM" id="Phobius"/>
    </source>
</evidence>
<dbReference type="OrthoDB" id="9805967at2"/>
<proteinExistence type="predicted"/>
<keyword evidence="4" id="KW-0808">Transferase</keyword>
<evidence type="ECO:0000256" key="8">
    <source>
        <dbReference type="ARBA" id="ARBA00023012"/>
    </source>
</evidence>
<dbReference type="STRING" id="572480.Arnit_2007"/>
<dbReference type="InterPro" id="IPR003594">
    <property type="entry name" value="HATPase_dom"/>
</dbReference>
<evidence type="ECO:0000256" key="6">
    <source>
        <dbReference type="ARBA" id="ARBA00022777"/>
    </source>
</evidence>
<organism evidence="12 13">
    <name type="scientific">Arcobacter nitrofigilis (strain ATCC 33309 / DSM 7299 / CCUG 15893 / LMG 7604 / NCTC 12251 / CI)</name>
    <name type="common">Campylobacter nitrofigilis</name>
    <dbReference type="NCBI Taxonomy" id="572480"/>
    <lineage>
        <taxon>Bacteria</taxon>
        <taxon>Pseudomonadati</taxon>
        <taxon>Campylobacterota</taxon>
        <taxon>Epsilonproteobacteria</taxon>
        <taxon>Campylobacterales</taxon>
        <taxon>Arcobacteraceae</taxon>
        <taxon>Arcobacter</taxon>
    </lineage>
</organism>
<keyword evidence="7" id="KW-0067">ATP-binding</keyword>
<dbReference type="AlphaFoldDB" id="D5V049"/>
<dbReference type="CDD" id="cd00082">
    <property type="entry name" value="HisKA"/>
    <property type="match status" value="1"/>
</dbReference>
<dbReference type="GO" id="GO:0000155">
    <property type="term" value="F:phosphorelay sensor kinase activity"/>
    <property type="evidence" value="ECO:0007669"/>
    <property type="project" value="InterPro"/>
</dbReference>
<feature type="domain" description="Histidine kinase" evidence="11">
    <location>
        <begin position="365"/>
        <end position="576"/>
    </location>
</feature>
<dbReference type="InterPro" id="IPR029150">
    <property type="entry name" value="dCache_3"/>
</dbReference>
<dbReference type="PRINTS" id="PR00344">
    <property type="entry name" value="BCTRLSENSOR"/>
</dbReference>
<keyword evidence="6 12" id="KW-0418">Kinase</keyword>
<dbReference type="InterPro" id="IPR003661">
    <property type="entry name" value="HisK_dim/P_dom"/>
</dbReference>
<dbReference type="Proteomes" id="UP000000939">
    <property type="component" value="Chromosome"/>
</dbReference>
<keyword evidence="10" id="KW-1133">Transmembrane helix</keyword>
<keyword evidence="3" id="KW-0597">Phosphoprotein</keyword>
<dbReference type="PANTHER" id="PTHR43065">
    <property type="entry name" value="SENSOR HISTIDINE KINASE"/>
    <property type="match status" value="1"/>
</dbReference>
<dbReference type="SUPFAM" id="SSF47384">
    <property type="entry name" value="Homodimeric domain of signal transducing histidine kinase"/>
    <property type="match status" value="1"/>
</dbReference>
<evidence type="ECO:0000256" key="5">
    <source>
        <dbReference type="ARBA" id="ARBA00022741"/>
    </source>
</evidence>
<feature type="coiled-coil region" evidence="9">
    <location>
        <begin position="297"/>
        <end position="335"/>
    </location>
</feature>
<dbReference type="InterPro" id="IPR005467">
    <property type="entry name" value="His_kinase_dom"/>
</dbReference>
<dbReference type="Pfam" id="PF14827">
    <property type="entry name" value="dCache_3"/>
    <property type="match status" value="1"/>
</dbReference>
<evidence type="ECO:0000256" key="2">
    <source>
        <dbReference type="ARBA" id="ARBA00012438"/>
    </source>
</evidence>
<dbReference type="InterPro" id="IPR004358">
    <property type="entry name" value="Sig_transdc_His_kin-like_C"/>
</dbReference>
<dbReference type="EC" id="2.7.13.3" evidence="2"/>
<name>D5V049_ARCNC</name>
<feature type="transmembrane region" description="Helical" evidence="10">
    <location>
        <begin position="274"/>
        <end position="297"/>
    </location>
</feature>
<sequence length="576" mass="66692">MKYDSKLKFLPVKTKTIILVLAIYILLSAIFFFIRYLDIKDFALLNQNAELKRVQQVYTETLNRTKKFYINRGYANINSYGIKEAFKNSNKEALDKLSQPRWNIIKKENSYLKSFCFYDKEGDLLTYFGASPESKLSFANSLKKPYDGFWFNNKSFDYHTVSEARDKNSNIIGYVVFVIDPKYFLSEIRKLINIYAFISYQKANEKEMRFMLNKDTETSEIIKNNKIKIDSEIRTSEGLFLPYAIKGKGINSLNDFKIIFLQDVLHWKKILQKAILQSLIIMVILVLITIMVINYGFDKILKELDESNEKLKISQNKLEELNKNLQIKIEKEIKLKLIKQREANEKERIIAHQSKLASMGEMIGNIAHQWRQPLTEVSSILINMELHYERDKLTKEKFHDKVNEINEQVIFMSKTIDDFRNFFSSGKQKESVNISSIISSASKLMSASLENNAIECILNIKDDFEVYCYPNEISQALLNIISNAKDIVIERGIIDAKIEILAYKKDTKSILSIEDNAGGIKVFPLDKIFEPYFSTKQAKSGTGIGLYMTKTIIEKNNSGKIEIKNSQKGAIFTIIF</sequence>
<feature type="transmembrane region" description="Helical" evidence="10">
    <location>
        <begin position="16"/>
        <end position="37"/>
    </location>
</feature>
<protein>
    <recommendedName>
        <fullName evidence="2">histidine kinase</fullName>
        <ecNumber evidence="2">2.7.13.3</ecNumber>
    </recommendedName>
</protein>
<keyword evidence="10" id="KW-0472">Membrane</keyword>
<evidence type="ECO:0000259" key="11">
    <source>
        <dbReference type="PROSITE" id="PS50109"/>
    </source>
</evidence>
<dbReference type="eggNOG" id="COG4191">
    <property type="taxonomic scope" value="Bacteria"/>
</dbReference>
<dbReference type="eggNOG" id="COG3726">
    <property type="taxonomic scope" value="Bacteria"/>
</dbReference>
<evidence type="ECO:0000256" key="1">
    <source>
        <dbReference type="ARBA" id="ARBA00000085"/>
    </source>
</evidence>
<dbReference type="Gene3D" id="1.10.287.130">
    <property type="match status" value="1"/>
</dbReference>
<dbReference type="EMBL" id="CP001999">
    <property type="protein sequence ID" value="ADG93661.1"/>
    <property type="molecule type" value="Genomic_DNA"/>
</dbReference>
<keyword evidence="8" id="KW-0902">Two-component regulatory system</keyword>
<dbReference type="PANTHER" id="PTHR43065:SF10">
    <property type="entry name" value="PEROXIDE STRESS-ACTIVATED HISTIDINE KINASE MAK3"/>
    <property type="match status" value="1"/>
</dbReference>
<comment type="catalytic activity">
    <reaction evidence="1">
        <text>ATP + protein L-histidine = ADP + protein N-phospho-L-histidine.</text>
        <dbReference type="EC" id="2.7.13.3"/>
    </reaction>
</comment>
<dbReference type="HOGENOM" id="CLU_000445_133_4_7"/>
<evidence type="ECO:0000313" key="12">
    <source>
        <dbReference type="EMBL" id="ADG93661.1"/>
    </source>
</evidence>
<keyword evidence="10" id="KW-0812">Transmembrane</keyword>